<dbReference type="PANTHER" id="PTHR40465">
    <property type="entry name" value="CHROMOSOME 1, WHOLE GENOME SHOTGUN SEQUENCE"/>
    <property type="match status" value="1"/>
</dbReference>
<dbReference type="AlphaFoldDB" id="A0A6A4HYE1"/>
<reference evidence="4" key="1">
    <citation type="journal article" date="2019" name="Environ. Microbiol.">
        <title>Fungal ecological strategies reflected in gene transcription - a case study of two litter decomposers.</title>
        <authorList>
            <person name="Barbi F."/>
            <person name="Kohler A."/>
            <person name="Barry K."/>
            <person name="Baskaran P."/>
            <person name="Daum C."/>
            <person name="Fauchery L."/>
            <person name="Ihrmark K."/>
            <person name="Kuo A."/>
            <person name="LaButti K."/>
            <person name="Lipzen A."/>
            <person name="Morin E."/>
            <person name="Grigoriev I.V."/>
            <person name="Henrissat B."/>
            <person name="Lindahl B."/>
            <person name="Martin F."/>
        </authorList>
    </citation>
    <scope>NUCLEOTIDE SEQUENCE</scope>
    <source>
        <strain evidence="4">JB14</strain>
    </source>
</reference>
<organism evidence="4 5">
    <name type="scientific">Gymnopus androsaceus JB14</name>
    <dbReference type="NCBI Taxonomy" id="1447944"/>
    <lineage>
        <taxon>Eukaryota</taxon>
        <taxon>Fungi</taxon>
        <taxon>Dikarya</taxon>
        <taxon>Basidiomycota</taxon>
        <taxon>Agaricomycotina</taxon>
        <taxon>Agaricomycetes</taxon>
        <taxon>Agaricomycetidae</taxon>
        <taxon>Agaricales</taxon>
        <taxon>Marasmiineae</taxon>
        <taxon>Omphalotaceae</taxon>
        <taxon>Gymnopus</taxon>
    </lineage>
</organism>
<evidence type="ECO:0000256" key="1">
    <source>
        <dbReference type="SAM" id="MobiDB-lite"/>
    </source>
</evidence>
<dbReference type="PANTHER" id="PTHR40465:SF1">
    <property type="entry name" value="DUF6534 DOMAIN-CONTAINING PROTEIN"/>
    <property type="match status" value="1"/>
</dbReference>
<evidence type="ECO:0000313" key="4">
    <source>
        <dbReference type="EMBL" id="KAE9402218.1"/>
    </source>
</evidence>
<keyword evidence="2" id="KW-0812">Transmembrane</keyword>
<evidence type="ECO:0000256" key="2">
    <source>
        <dbReference type="SAM" id="Phobius"/>
    </source>
</evidence>
<dbReference type="Pfam" id="PF20152">
    <property type="entry name" value="DUF6534"/>
    <property type="match status" value="1"/>
</dbReference>
<feature type="transmembrane region" description="Helical" evidence="2">
    <location>
        <begin position="91"/>
        <end position="111"/>
    </location>
</feature>
<feature type="transmembrane region" description="Helical" evidence="2">
    <location>
        <begin position="50"/>
        <end position="71"/>
    </location>
</feature>
<keyword evidence="5" id="KW-1185">Reference proteome</keyword>
<proteinExistence type="predicted"/>
<feature type="transmembrane region" description="Helical" evidence="2">
    <location>
        <begin position="236"/>
        <end position="258"/>
    </location>
</feature>
<accession>A0A6A4HYE1</accession>
<feature type="transmembrane region" description="Helical" evidence="2">
    <location>
        <begin position="21"/>
        <end position="38"/>
    </location>
</feature>
<name>A0A6A4HYE1_9AGAR</name>
<evidence type="ECO:0000259" key="3">
    <source>
        <dbReference type="Pfam" id="PF20152"/>
    </source>
</evidence>
<feature type="domain" description="DUF6534" evidence="3">
    <location>
        <begin position="169"/>
        <end position="263"/>
    </location>
</feature>
<keyword evidence="2" id="KW-0472">Membrane</keyword>
<gene>
    <name evidence="4" type="ORF">BT96DRAFT_1017781</name>
</gene>
<feature type="region of interest" description="Disordered" evidence="1">
    <location>
        <begin position="309"/>
        <end position="331"/>
    </location>
</feature>
<protein>
    <recommendedName>
        <fullName evidence="3">DUF6534 domain-containing protein</fullName>
    </recommendedName>
</protein>
<dbReference type="InterPro" id="IPR045339">
    <property type="entry name" value="DUF6534"/>
</dbReference>
<dbReference type="Proteomes" id="UP000799118">
    <property type="component" value="Unassembled WGS sequence"/>
</dbReference>
<keyword evidence="2" id="KW-1133">Transmembrane helix</keyword>
<feature type="transmembrane region" description="Helical" evidence="2">
    <location>
        <begin position="123"/>
        <end position="147"/>
    </location>
</feature>
<sequence length="331" mass="36848">MPGLSAAEINVSLGGIVVSNYLSYLTMGIVLSAAWTYFSKFPNDTWWFKVPVIVCVTTCVVDTIVTGIWSYDWAVTNYANPSALSFIPRAAVAEPFLFGTCGLIVQLFYAWRLWTMSMRKNWILSLLIGCLSVLGWCILCWSTHIFATHSLISELDIVLPVIYIWLGGSVAADVIITGSMIYYLDLRFRFKKNTKQNQATPPRRFRQIIIRTVECNILSCIAQAATIGLFNHSNIGFFYVVPDMVLAKVYTFSLLVSLNIRSSHQNYGTSGGFSTSRTHNGGLTTLPTAVFPSTQITVDTELEAAGDWQEQTKESMSSAKEHDTHVMLSQV</sequence>
<feature type="transmembrane region" description="Helical" evidence="2">
    <location>
        <begin position="208"/>
        <end position="230"/>
    </location>
</feature>
<evidence type="ECO:0000313" key="5">
    <source>
        <dbReference type="Proteomes" id="UP000799118"/>
    </source>
</evidence>
<feature type="transmembrane region" description="Helical" evidence="2">
    <location>
        <begin position="162"/>
        <end position="184"/>
    </location>
</feature>
<dbReference type="EMBL" id="ML769437">
    <property type="protein sequence ID" value="KAE9402218.1"/>
    <property type="molecule type" value="Genomic_DNA"/>
</dbReference>
<dbReference type="OrthoDB" id="3262409at2759"/>